<evidence type="ECO:0000313" key="2">
    <source>
        <dbReference type="Proteomes" id="UP000321749"/>
    </source>
</evidence>
<name>A0AA87R948_9MICO</name>
<evidence type="ECO:0000313" key="1">
    <source>
        <dbReference type="EMBL" id="GEK78651.1"/>
    </source>
</evidence>
<dbReference type="Proteomes" id="UP000321749">
    <property type="component" value="Unassembled WGS sequence"/>
</dbReference>
<sequence length="150" mass="16157">MLAGWETSILTDPEAFAVEPDSTFPVGPTISVTEIATDCTFWAYQGVEEHDSGDEAENSEYVLGFLSQSSTDEWEPDVFELAPSSQGVAVEMLSILSEGDDGSTRAWFARNFQSSGSTSSIVAACPAGAGGIDHIDEVIDEHFQINFRQP</sequence>
<dbReference type="EMBL" id="BJUU01000001">
    <property type="protein sequence ID" value="GEK78651.1"/>
    <property type="molecule type" value="Genomic_DNA"/>
</dbReference>
<comment type="caution">
    <text evidence="1">The sequence shown here is derived from an EMBL/GenBank/DDBJ whole genome shotgun (WGS) entry which is preliminary data.</text>
</comment>
<keyword evidence="2" id="KW-1185">Reference proteome</keyword>
<organism evidence="1 2">
    <name type="scientific">Agrococcus baldri</name>
    <dbReference type="NCBI Taxonomy" id="153730"/>
    <lineage>
        <taxon>Bacteria</taxon>
        <taxon>Bacillati</taxon>
        <taxon>Actinomycetota</taxon>
        <taxon>Actinomycetes</taxon>
        <taxon>Micrococcales</taxon>
        <taxon>Microbacteriaceae</taxon>
        <taxon>Agrococcus</taxon>
    </lineage>
</organism>
<protein>
    <submittedName>
        <fullName evidence="1">Uncharacterized protein</fullName>
    </submittedName>
</protein>
<dbReference type="AlphaFoldDB" id="A0AA87R948"/>
<accession>A0AA87R948</accession>
<reference evidence="1 2" key="1">
    <citation type="submission" date="2019-07" db="EMBL/GenBank/DDBJ databases">
        <title>Whole genome shotgun sequence of Agrococcus baldri NBRC 103055.</title>
        <authorList>
            <person name="Hosoyama A."/>
            <person name="Uohara A."/>
            <person name="Ohji S."/>
            <person name="Ichikawa N."/>
        </authorList>
    </citation>
    <scope>NUCLEOTIDE SEQUENCE [LARGE SCALE GENOMIC DNA]</scope>
    <source>
        <strain evidence="1 2">NBRC 103055</strain>
    </source>
</reference>
<proteinExistence type="predicted"/>
<gene>
    <name evidence="1" type="ORF">ABA31_00020</name>
</gene>